<evidence type="ECO:0000256" key="11">
    <source>
        <dbReference type="ARBA" id="ARBA00023027"/>
    </source>
</evidence>
<name>A0A411DA17_9CUCU</name>
<dbReference type="InterPro" id="IPR050269">
    <property type="entry name" value="ComplexI_Subunit6"/>
</dbReference>
<feature type="transmembrane region" description="Helical" evidence="16">
    <location>
        <begin position="135"/>
        <end position="155"/>
    </location>
</feature>
<evidence type="ECO:0000256" key="5">
    <source>
        <dbReference type="ARBA" id="ARBA00022448"/>
    </source>
</evidence>
<evidence type="ECO:0000256" key="13">
    <source>
        <dbReference type="ARBA" id="ARBA00023136"/>
    </source>
</evidence>
<evidence type="ECO:0000256" key="7">
    <source>
        <dbReference type="ARBA" id="ARBA00022692"/>
    </source>
</evidence>
<keyword evidence="13 16" id="KW-0472">Membrane</keyword>
<evidence type="ECO:0000256" key="12">
    <source>
        <dbReference type="ARBA" id="ARBA00023128"/>
    </source>
</evidence>
<feature type="transmembrane region" description="Helical" evidence="16">
    <location>
        <begin position="81"/>
        <end position="103"/>
    </location>
</feature>
<evidence type="ECO:0000256" key="10">
    <source>
        <dbReference type="ARBA" id="ARBA00022989"/>
    </source>
</evidence>
<keyword evidence="8" id="KW-1278">Translocase</keyword>
<evidence type="ECO:0000256" key="3">
    <source>
        <dbReference type="ARBA" id="ARBA00012944"/>
    </source>
</evidence>
<evidence type="ECO:0000256" key="6">
    <source>
        <dbReference type="ARBA" id="ARBA00022660"/>
    </source>
</evidence>
<dbReference type="PANTHER" id="PTHR11435:SF1">
    <property type="entry name" value="NADH-UBIQUINONE OXIDOREDUCTASE CHAIN 6"/>
    <property type="match status" value="1"/>
</dbReference>
<sequence>MSDMILMILMCNFMFLMISHPLTNGCILLIQTILIALLSGLLNLNFWYSYMIFLIMIGGLLILFIYMTSIASNEKFKFNNFISMMLMMMIISMFIIYLMNFLYQDLFQIQEMKNYFIPKNIETSMFKYLNYPNNMTFLMMIIYLLITLIAVMKIIHFSYGPLRQKF</sequence>
<protein>
    <recommendedName>
        <fullName evidence="4">NADH-ubiquinone oxidoreductase chain 6</fullName>
        <ecNumber evidence="3">7.1.1.2</ecNumber>
    </recommendedName>
    <alternativeName>
        <fullName evidence="14">NADH dehydrogenase subunit 6</fullName>
    </alternativeName>
</protein>
<evidence type="ECO:0000256" key="8">
    <source>
        <dbReference type="ARBA" id="ARBA00022967"/>
    </source>
</evidence>
<geneLocation type="mitochondrion" evidence="17"/>
<feature type="transmembrane region" description="Helical" evidence="16">
    <location>
        <begin position="47"/>
        <end position="69"/>
    </location>
</feature>
<reference evidence="17" key="2">
    <citation type="journal article" date="2018" name="Cladistics">
        <title>The phylogeny of Galerucinae (Coleoptera: Chrysomelidae) and the performance of mitochondrial genomes in phylogenetic inference compared to nuclear rRNA genes.</title>
        <authorList>
            <person name="Nie R.-E."/>
            <person name="Breeschoten T."/>
            <person name="Timmermans M.J.T.N."/>
            <person name="Nadein K."/>
            <person name="Xue H.-J."/>
            <person name="Bai M."/>
            <person name="Huang Y."/>
            <person name="Yang X.-K."/>
            <person name="Vogler A.P."/>
        </authorList>
    </citation>
    <scope>NUCLEOTIDE SEQUENCE</scope>
</reference>
<keyword evidence="9" id="KW-0249">Electron transport</keyword>
<proteinExistence type="inferred from homology"/>
<dbReference type="EC" id="7.1.1.2" evidence="3"/>
<accession>A0A411DA17</accession>
<evidence type="ECO:0000313" key="17">
    <source>
        <dbReference type="EMBL" id="QAY82039.1"/>
    </source>
</evidence>
<dbReference type="GO" id="GO:0008137">
    <property type="term" value="F:NADH dehydrogenase (ubiquinone) activity"/>
    <property type="evidence" value="ECO:0007669"/>
    <property type="project" value="UniProtKB-EC"/>
</dbReference>
<evidence type="ECO:0000256" key="14">
    <source>
        <dbReference type="ARBA" id="ARBA00031019"/>
    </source>
</evidence>
<comment type="subcellular location">
    <subcellularLocation>
        <location evidence="1">Mitochondrion membrane</location>
        <topology evidence="1">Multi-pass membrane protein</topology>
    </subcellularLocation>
</comment>
<keyword evidence="11" id="KW-0520">NAD</keyword>
<evidence type="ECO:0000256" key="1">
    <source>
        <dbReference type="ARBA" id="ARBA00004225"/>
    </source>
</evidence>
<keyword evidence="5" id="KW-0813">Transport</keyword>
<feature type="transmembrane region" description="Helical" evidence="16">
    <location>
        <begin position="21"/>
        <end position="41"/>
    </location>
</feature>
<organism evidence="17">
    <name type="scientific">Syphrea sp. REN-2018</name>
    <dbReference type="NCBI Taxonomy" id="2506510"/>
    <lineage>
        <taxon>Eukaryota</taxon>
        <taxon>Metazoa</taxon>
        <taxon>Ecdysozoa</taxon>
        <taxon>Arthropoda</taxon>
        <taxon>Hexapoda</taxon>
        <taxon>Insecta</taxon>
        <taxon>Pterygota</taxon>
        <taxon>Neoptera</taxon>
        <taxon>Endopterygota</taxon>
        <taxon>Coleoptera</taxon>
        <taxon>Polyphaga</taxon>
        <taxon>Cucujiformia</taxon>
        <taxon>Chrysomeloidea</taxon>
        <taxon>Chrysomelidae</taxon>
        <taxon>Galerucinae</taxon>
        <taxon>Alticini</taxon>
        <taxon>Syphrea</taxon>
    </lineage>
</organism>
<evidence type="ECO:0000256" key="4">
    <source>
        <dbReference type="ARBA" id="ARBA00021095"/>
    </source>
</evidence>
<keyword evidence="6" id="KW-0679">Respiratory chain</keyword>
<keyword evidence="7 16" id="KW-0812">Transmembrane</keyword>
<evidence type="ECO:0000256" key="2">
    <source>
        <dbReference type="ARBA" id="ARBA00005698"/>
    </source>
</evidence>
<evidence type="ECO:0000256" key="15">
    <source>
        <dbReference type="ARBA" id="ARBA00049551"/>
    </source>
</evidence>
<dbReference type="EMBL" id="MG021085">
    <property type="protein sequence ID" value="QAY82039.1"/>
    <property type="molecule type" value="Genomic_DNA"/>
</dbReference>
<keyword evidence="10 16" id="KW-1133">Transmembrane helix</keyword>
<evidence type="ECO:0000256" key="16">
    <source>
        <dbReference type="SAM" id="Phobius"/>
    </source>
</evidence>
<dbReference type="PANTHER" id="PTHR11435">
    <property type="entry name" value="NADH UBIQUINONE OXIDOREDUCTASE SUBUNIT ND6"/>
    <property type="match status" value="1"/>
</dbReference>
<dbReference type="AlphaFoldDB" id="A0A411DA17"/>
<comment type="catalytic activity">
    <reaction evidence="15">
        <text>a ubiquinone + NADH + 5 H(+)(in) = a ubiquinol + NAD(+) + 4 H(+)(out)</text>
        <dbReference type="Rhea" id="RHEA:29091"/>
        <dbReference type="Rhea" id="RHEA-COMP:9565"/>
        <dbReference type="Rhea" id="RHEA-COMP:9566"/>
        <dbReference type="ChEBI" id="CHEBI:15378"/>
        <dbReference type="ChEBI" id="CHEBI:16389"/>
        <dbReference type="ChEBI" id="CHEBI:17976"/>
        <dbReference type="ChEBI" id="CHEBI:57540"/>
        <dbReference type="ChEBI" id="CHEBI:57945"/>
        <dbReference type="EC" id="7.1.1.2"/>
    </reaction>
</comment>
<keyword evidence="12 17" id="KW-0496">Mitochondrion</keyword>
<comment type="similarity">
    <text evidence="2">Belongs to the complex I subunit 6 family.</text>
</comment>
<dbReference type="GO" id="GO:0031966">
    <property type="term" value="C:mitochondrial membrane"/>
    <property type="evidence" value="ECO:0007669"/>
    <property type="project" value="UniProtKB-SubCell"/>
</dbReference>
<evidence type="ECO:0000256" key="9">
    <source>
        <dbReference type="ARBA" id="ARBA00022982"/>
    </source>
</evidence>
<gene>
    <name evidence="17" type="primary">ND6</name>
</gene>
<reference evidence="17" key="1">
    <citation type="submission" date="2017-09" db="EMBL/GenBank/DDBJ databases">
        <authorList>
            <person name="Nie R.E."/>
            <person name="Breeschoten T."/>
            <person name="Timmermans M.J.T.N."/>
            <person name="Nadein K."/>
            <person name="Xue H.J."/>
            <person name="Bai M."/>
            <person name="Huang Y."/>
            <person name="Yang X.Ke."/>
            <person name="Vogler A.P."/>
        </authorList>
    </citation>
    <scope>NUCLEOTIDE SEQUENCE</scope>
</reference>